<accession>A0AAV7UK52</accession>
<protein>
    <submittedName>
        <fullName evidence="2">Uncharacterized protein</fullName>
    </submittedName>
</protein>
<comment type="caution">
    <text evidence="2">The sequence shown here is derived from an EMBL/GenBank/DDBJ whole genome shotgun (WGS) entry which is preliminary data.</text>
</comment>
<dbReference type="AlphaFoldDB" id="A0AAV7UK52"/>
<feature type="compositionally biased region" description="Basic and acidic residues" evidence="1">
    <location>
        <begin position="16"/>
        <end position="25"/>
    </location>
</feature>
<dbReference type="Proteomes" id="UP001066276">
    <property type="component" value="Chromosome 3_1"/>
</dbReference>
<gene>
    <name evidence="2" type="ORF">NDU88_005650</name>
</gene>
<name>A0AAV7UK52_PLEWA</name>
<evidence type="ECO:0000313" key="2">
    <source>
        <dbReference type="EMBL" id="KAJ1188894.1"/>
    </source>
</evidence>
<proteinExistence type="predicted"/>
<organism evidence="2 3">
    <name type="scientific">Pleurodeles waltl</name>
    <name type="common">Iberian ribbed newt</name>
    <dbReference type="NCBI Taxonomy" id="8319"/>
    <lineage>
        <taxon>Eukaryota</taxon>
        <taxon>Metazoa</taxon>
        <taxon>Chordata</taxon>
        <taxon>Craniata</taxon>
        <taxon>Vertebrata</taxon>
        <taxon>Euteleostomi</taxon>
        <taxon>Amphibia</taxon>
        <taxon>Batrachia</taxon>
        <taxon>Caudata</taxon>
        <taxon>Salamandroidea</taxon>
        <taxon>Salamandridae</taxon>
        <taxon>Pleurodelinae</taxon>
        <taxon>Pleurodeles</taxon>
    </lineage>
</organism>
<evidence type="ECO:0000256" key="1">
    <source>
        <dbReference type="SAM" id="MobiDB-lite"/>
    </source>
</evidence>
<keyword evidence="3" id="KW-1185">Reference proteome</keyword>
<sequence length="95" mass="10356">MPCSHGHQAPPTADAGRSEQRRPEDTLGNAFGISPVLSLEPVFFPLVVAGGLPDRRPPRSLALLPGSLDLPPKEVLRTWEVARVRSEWLVCLSHV</sequence>
<reference evidence="2" key="1">
    <citation type="journal article" date="2022" name="bioRxiv">
        <title>Sequencing and chromosome-scale assembly of the giantPleurodeles waltlgenome.</title>
        <authorList>
            <person name="Brown T."/>
            <person name="Elewa A."/>
            <person name="Iarovenko S."/>
            <person name="Subramanian E."/>
            <person name="Araus A.J."/>
            <person name="Petzold A."/>
            <person name="Susuki M."/>
            <person name="Suzuki K.-i.T."/>
            <person name="Hayashi T."/>
            <person name="Toyoda A."/>
            <person name="Oliveira C."/>
            <person name="Osipova E."/>
            <person name="Leigh N.D."/>
            <person name="Simon A."/>
            <person name="Yun M.H."/>
        </authorList>
    </citation>
    <scope>NUCLEOTIDE SEQUENCE</scope>
    <source>
        <strain evidence="2">20211129_DDA</strain>
        <tissue evidence="2">Liver</tissue>
    </source>
</reference>
<dbReference type="EMBL" id="JANPWB010000005">
    <property type="protein sequence ID" value="KAJ1188894.1"/>
    <property type="molecule type" value="Genomic_DNA"/>
</dbReference>
<evidence type="ECO:0000313" key="3">
    <source>
        <dbReference type="Proteomes" id="UP001066276"/>
    </source>
</evidence>
<feature type="region of interest" description="Disordered" evidence="1">
    <location>
        <begin position="1"/>
        <end position="29"/>
    </location>
</feature>